<name>A0A0M3IM97_ASCLU</name>
<evidence type="ECO:0000313" key="1">
    <source>
        <dbReference type="Proteomes" id="UP000036681"/>
    </source>
</evidence>
<dbReference type="WBParaSite" id="ALUE_0001987501-mRNA-1">
    <property type="protein sequence ID" value="ALUE_0001987501-mRNA-1"/>
    <property type="gene ID" value="ALUE_0001987501"/>
</dbReference>
<organism evidence="1 2">
    <name type="scientific">Ascaris lumbricoides</name>
    <name type="common">Giant roundworm</name>
    <dbReference type="NCBI Taxonomy" id="6252"/>
    <lineage>
        <taxon>Eukaryota</taxon>
        <taxon>Metazoa</taxon>
        <taxon>Ecdysozoa</taxon>
        <taxon>Nematoda</taxon>
        <taxon>Chromadorea</taxon>
        <taxon>Rhabditida</taxon>
        <taxon>Spirurina</taxon>
        <taxon>Ascaridomorpha</taxon>
        <taxon>Ascaridoidea</taxon>
        <taxon>Ascarididae</taxon>
        <taxon>Ascaris</taxon>
    </lineage>
</organism>
<dbReference type="AlphaFoldDB" id="A0A0M3IM97"/>
<keyword evidence="1" id="KW-1185">Reference proteome</keyword>
<proteinExistence type="predicted"/>
<evidence type="ECO:0000313" key="2">
    <source>
        <dbReference type="WBParaSite" id="ALUE_0001987501-mRNA-1"/>
    </source>
</evidence>
<sequence length="134" mass="15724">MANPINKKNDEWTQLIQLSDPIRAKEEEELYEEMTKGEKASWQCGFKAKRNSKNFKETLTKSINNYGIMTKFDATTREGDAASDDNVPHIVRFDTHTLLVMPKNPIRRSRQRHRGFFYQRNRLSVCTGDPLRFK</sequence>
<dbReference type="Proteomes" id="UP000036681">
    <property type="component" value="Unplaced"/>
</dbReference>
<reference evidence="2" key="1">
    <citation type="submission" date="2017-02" db="UniProtKB">
        <authorList>
            <consortium name="WormBaseParasite"/>
        </authorList>
    </citation>
    <scope>IDENTIFICATION</scope>
</reference>
<protein>
    <submittedName>
        <fullName evidence="2">Reverse transcriptase domain-containing protein</fullName>
    </submittedName>
</protein>
<accession>A0A0M3IM97</accession>